<feature type="compositionally biased region" description="Basic and acidic residues" evidence="10">
    <location>
        <begin position="346"/>
        <end position="361"/>
    </location>
</feature>
<name>A0A8S3QBG0_MYTED</name>
<feature type="transmembrane region" description="Helical" evidence="11">
    <location>
        <begin position="35"/>
        <end position="59"/>
    </location>
</feature>
<feature type="region of interest" description="Disordered" evidence="10">
    <location>
        <begin position="431"/>
        <end position="451"/>
    </location>
</feature>
<dbReference type="PANTHER" id="PTHR24249:SF372">
    <property type="entry name" value="G-PROTEIN COUPLED RECEPTORS FAMILY 1 PROFILE DOMAIN-CONTAINING PROTEIN"/>
    <property type="match status" value="1"/>
</dbReference>
<keyword evidence="6 11" id="KW-0472">Membrane</keyword>
<keyword evidence="14" id="KW-1185">Reference proteome</keyword>
<evidence type="ECO:0000256" key="4">
    <source>
        <dbReference type="ARBA" id="ARBA00022989"/>
    </source>
</evidence>
<evidence type="ECO:0000256" key="1">
    <source>
        <dbReference type="ARBA" id="ARBA00004651"/>
    </source>
</evidence>
<feature type="domain" description="G-protein coupled receptors family 1 profile" evidence="12">
    <location>
        <begin position="51"/>
        <end position="297"/>
    </location>
</feature>
<keyword evidence="3 9" id="KW-0812">Transmembrane</keyword>
<evidence type="ECO:0000256" key="6">
    <source>
        <dbReference type="ARBA" id="ARBA00023136"/>
    </source>
</evidence>
<dbReference type="PROSITE" id="PS50262">
    <property type="entry name" value="G_PROTEIN_RECEP_F1_2"/>
    <property type="match status" value="1"/>
</dbReference>
<dbReference type="PANTHER" id="PTHR24249">
    <property type="entry name" value="HISTAMINE RECEPTOR-RELATED G-PROTEIN COUPLED RECEPTOR"/>
    <property type="match status" value="1"/>
</dbReference>
<evidence type="ECO:0000313" key="13">
    <source>
        <dbReference type="EMBL" id="CAG2193414.1"/>
    </source>
</evidence>
<feature type="transmembrane region" description="Helical" evidence="11">
    <location>
        <begin position="278"/>
        <end position="299"/>
    </location>
</feature>
<evidence type="ECO:0000256" key="8">
    <source>
        <dbReference type="ARBA" id="ARBA00023224"/>
    </source>
</evidence>
<comment type="subcellular location">
    <subcellularLocation>
        <location evidence="1">Cell membrane</location>
        <topology evidence="1">Multi-pass membrane protein</topology>
    </subcellularLocation>
</comment>
<evidence type="ECO:0000313" key="14">
    <source>
        <dbReference type="Proteomes" id="UP000683360"/>
    </source>
</evidence>
<keyword evidence="5 9" id="KW-0297">G-protein coupled receptor</keyword>
<dbReference type="Proteomes" id="UP000683360">
    <property type="component" value="Unassembled WGS sequence"/>
</dbReference>
<reference evidence="13" key="1">
    <citation type="submission" date="2021-03" db="EMBL/GenBank/DDBJ databases">
        <authorList>
            <person name="Bekaert M."/>
        </authorList>
    </citation>
    <scope>NUCLEOTIDE SEQUENCE</scope>
</reference>
<dbReference type="EMBL" id="CAJPWZ010000459">
    <property type="protein sequence ID" value="CAG2193414.1"/>
    <property type="molecule type" value="Genomic_DNA"/>
</dbReference>
<dbReference type="AlphaFoldDB" id="A0A8S3QBG0"/>
<feature type="transmembrane region" description="Helical" evidence="11">
    <location>
        <begin position="248"/>
        <end position="266"/>
    </location>
</feature>
<keyword evidence="4 11" id="KW-1133">Transmembrane helix</keyword>
<feature type="transmembrane region" description="Helical" evidence="11">
    <location>
        <begin position="194"/>
        <end position="215"/>
    </location>
</feature>
<dbReference type="PROSITE" id="PS00237">
    <property type="entry name" value="G_PROTEIN_RECEP_F1_1"/>
    <property type="match status" value="1"/>
</dbReference>
<dbReference type="Pfam" id="PF00001">
    <property type="entry name" value="7tm_1"/>
    <property type="match status" value="1"/>
</dbReference>
<dbReference type="SUPFAM" id="SSF81321">
    <property type="entry name" value="Family A G protein-coupled receptor-like"/>
    <property type="match status" value="1"/>
</dbReference>
<feature type="transmembrane region" description="Helical" evidence="11">
    <location>
        <begin position="146"/>
        <end position="167"/>
    </location>
</feature>
<proteinExistence type="inferred from homology"/>
<keyword evidence="7 9" id="KW-0675">Receptor</keyword>
<evidence type="ECO:0000256" key="3">
    <source>
        <dbReference type="ARBA" id="ARBA00022692"/>
    </source>
</evidence>
<evidence type="ECO:0000256" key="2">
    <source>
        <dbReference type="ARBA" id="ARBA00022475"/>
    </source>
</evidence>
<keyword evidence="8 9" id="KW-0807">Transducer</keyword>
<dbReference type="GO" id="GO:0004930">
    <property type="term" value="F:G protein-coupled receptor activity"/>
    <property type="evidence" value="ECO:0007669"/>
    <property type="project" value="UniProtKB-KW"/>
</dbReference>
<dbReference type="Gene3D" id="1.20.1070.10">
    <property type="entry name" value="Rhodopsin 7-helix transmembrane proteins"/>
    <property type="match status" value="1"/>
</dbReference>
<dbReference type="InterPro" id="IPR000276">
    <property type="entry name" value="GPCR_Rhodpsn"/>
</dbReference>
<evidence type="ECO:0000259" key="12">
    <source>
        <dbReference type="PROSITE" id="PS50262"/>
    </source>
</evidence>
<feature type="transmembrane region" description="Helical" evidence="11">
    <location>
        <begin position="71"/>
        <end position="96"/>
    </location>
</feature>
<dbReference type="PRINTS" id="PR00237">
    <property type="entry name" value="GPCRRHODOPSN"/>
</dbReference>
<comment type="similarity">
    <text evidence="9">Belongs to the G-protein coupled receptor 1 family.</text>
</comment>
<evidence type="ECO:0000256" key="5">
    <source>
        <dbReference type="ARBA" id="ARBA00023040"/>
    </source>
</evidence>
<comment type="caution">
    <text evidence="13">The sequence shown here is derived from an EMBL/GenBank/DDBJ whole genome shotgun (WGS) entry which is preliminary data.</text>
</comment>
<dbReference type="OrthoDB" id="6082051at2759"/>
<evidence type="ECO:0000256" key="10">
    <source>
        <dbReference type="SAM" id="MobiDB-lite"/>
    </source>
</evidence>
<evidence type="ECO:0000256" key="11">
    <source>
        <dbReference type="SAM" id="Phobius"/>
    </source>
</evidence>
<dbReference type="InterPro" id="IPR017452">
    <property type="entry name" value="GPCR_Rhodpsn_7TM"/>
</dbReference>
<dbReference type="InterPro" id="IPR050569">
    <property type="entry name" value="TAAR"/>
</dbReference>
<feature type="compositionally biased region" description="Basic and acidic residues" evidence="10">
    <location>
        <begin position="442"/>
        <end position="451"/>
    </location>
</feature>
<evidence type="ECO:0000256" key="9">
    <source>
        <dbReference type="RuleBase" id="RU000688"/>
    </source>
</evidence>
<keyword evidence="2" id="KW-1003">Cell membrane</keyword>
<dbReference type="GO" id="GO:0005886">
    <property type="term" value="C:plasma membrane"/>
    <property type="evidence" value="ECO:0007669"/>
    <property type="project" value="UniProtKB-SubCell"/>
</dbReference>
<feature type="region of interest" description="Disordered" evidence="10">
    <location>
        <begin position="336"/>
        <end position="366"/>
    </location>
</feature>
<accession>A0A8S3QBG0</accession>
<gene>
    <name evidence="13" type="ORF">MEDL_8472</name>
</gene>
<feature type="compositionally biased region" description="Polar residues" evidence="10">
    <location>
        <begin position="431"/>
        <end position="441"/>
    </location>
</feature>
<evidence type="ECO:0000256" key="7">
    <source>
        <dbReference type="ARBA" id="ARBA00023170"/>
    </source>
</evidence>
<dbReference type="CDD" id="cd00637">
    <property type="entry name" value="7tm_classA_rhodopsin-like"/>
    <property type="match status" value="1"/>
</dbReference>
<sequence length="466" mass="53049">MKLSILLRKHVKMKDNSSTTGCTIEVVHIELYHKVVYILLTILIGFAGVGLNSYVLYAIRTHTTLQTYANGFVVNLCITDLLCIISLLGWTSTWIYKHPILELIMNKTFSVSNSVSIMILAAIAADRFASLKYSLHYSSRMTGTKVMTINICFWFYSVVVSVLPLTFKMVPGFTDNKCPGNLLATIIGKSTIDKLLVCLLYLPCLIIIIGSYFRIYRIARYHSRTIEAVDRSVVYNYPRHRVQRSVKYLRTLTLVLFPMLAILPEQVYGILEVMDKKIYFYLVLLASVNLILNPFIYAYNRSEFQNALKPPTPIRIPDVQRREQEIAEALSTIFGKEGNESNCSHSESKSELERKQSKENETANDNISWKGFTKRDNSFSRVSVKLNDDKGDMQLTIEDLDYINSSRASLQLSVEKFGQLKRRVTVCRSYSSSSVHPQENTATKKDNDVSDNKKVCNKDIVEVVSL</sequence>
<protein>
    <submittedName>
        <fullName evidence="13">ADORA2A</fullName>
    </submittedName>
</protein>
<organism evidence="13 14">
    <name type="scientific">Mytilus edulis</name>
    <name type="common">Blue mussel</name>
    <dbReference type="NCBI Taxonomy" id="6550"/>
    <lineage>
        <taxon>Eukaryota</taxon>
        <taxon>Metazoa</taxon>
        <taxon>Spiralia</taxon>
        <taxon>Lophotrochozoa</taxon>
        <taxon>Mollusca</taxon>
        <taxon>Bivalvia</taxon>
        <taxon>Autobranchia</taxon>
        <taxon>Pteriomorphia</taxon>
        <taxon>Mytilida</taxon>
        <taxon>Mytiloidea</taxon>
        <taxon>Mytilidae</taxon>
        <taxon>Mytilinae</taxon>
        <taxon>Mytilus</taxon>
    </lineage>
</organism>
<feature type="transmembrane region" description="Helical" evidence="11">
    <location>
        <begin position="108"/>
        <end position="125"/>
    </location>
</feature>